<evidence type="ECO:0000313" key="2">
    <source>
        <dbReference type="EMBL" id="KAG8568914.1"/>
    </source>
</evidence>
<keyword evidence="3" id="KW-1185">Reference proteome</keyword>
<sequence>MYIVRFKYYIIRCYILHNVSKRTDSFIQFVGVFAGWVLTVYNIIDNTGYIVYIRLQDIRLCQSIIYLKKQRYIHLSVILSFYDKCWLCVVSSSFNSLQYT</sequence>
<evidence type="ECO:0000256" key="1">
    <source>
        <dbReference type="SAM" id="Phobius"/>
    </source>
</evidence>
<proteinExistence type="predicted"/>
<gene>
    <name evidence="2" type="ORF">GDO81_014202</name>
</gene>
<protein>
    <submittedName>
        <fullName evidence="2">Uncharacterized protein</fullName>
    </submittedName>
</protein>
<organism evidence="2 3">
    <name type="scientific">Engystomops pustulosus</name>
    <name type="common">Tungara frog</name>
    <name type="synonym">Physalaemus pustulosus</name>
    <dbReference type="NCBI Taxonomy" id="76066"/>
    <lineage>
        <taxon>Eukaryota</taxon>
        <taxon>Metazoa</taxon>
        <taxon>Chordata</taxon>
        <taxon>Craniata</taxon>
        <taxon>Vertebrata</taxon>
        <taxon>Euteleostomi</taxon>
        <taxon>Amphibia</taxon>
        <taxon>Batrachia</taxon>
        <taxon>Anura</taxon>
        <taxon>Neobatrachia</taxon>
        <taxon>Hyloidea</taxon>
        <taxon>Leptodactylidae</taxon>
        <taxon>Leiuperinae</taxon>
        <taxon>Engystomops</taxon>
    </lineage>
</organism>
<reference evidence="2" key="1">
    <citation type="thesis" date="2020" institute="ProQuest LLC" country="789 East Eisenhower Parkway, Ann Arbor, MI, USA">
        <title>Comparative Genomics and Chromosome Evolution.</title>
        <authorList>
            <person name="Mudd A.B."/>
        </authorList>
    </citation>
    <scope>NUCLEOTIDE SEQUENCE</scope>
    <source>
        <strain evidence="2">237g6f4</strain>
        <tissue evidence="2">Blood</tissue>
    </source>
</reference>
<keyword evidence="1" id="KW-0812">Transmembrane</keyword>
<evidence type="ECO:0000313" key="3">
    <source>
        <dbReference type="Proteomes" id="UP000824782"/>
    </source>
</evidence>
<keyword evidence="1" id="KW-1133">Transmembrane helix</keyword>
<feature type="transmembrane region" description="Helical" evidence="1">
    <location>
        <begin position="26"/>
        <end position="44"/>
    </location>
</feature>
<dbReference type="Proteomes" id="UP000824782">
    <property type="component" value="Unassembled WGS sequence"/>
</dbReference>
<name>A0AAV7B8Q7_ENGPU</name>
<keyword evidence="1" id="KW-0472">Membrane</keyword>
<dbReference type="EMBL" id="WNYA01000006">
    <property type="protein sequence ID" value="KAG8568914.1"/>
    <property type="molecule type" value="Genomic_DNA"/>
</dbReference>
<dbReference type="AlphaFoldDB" id="A0AAV7B8Q7"/>
<accession>A0AAV7B8Q7</accession>
<comment type="caution">
    <text evidence="2">The sequence shown here is derived from an EMBL/GenBank/DDBJ whole genome shotgun (WGS) entry which is preliminary data.</text>
</comment>